<organism evidence="2 3">
    <name type="scientific">Duganella flavida</name>
    <dbReference type="NCBI Taxonomy" id="2692175"/>
    <lineage>
        <taxon>Bacteria</taxon>
        <taxon>Pseudomonadati</taxon>
        <taxon>Pseudomonadota</taxon>
        <taxon>Betaproteobacteria</taxon>
        <taxon>Burkholderiales</taxon>
        <taxon>Oxalobacteraceae</taxon>
        <taxon>Telluria group</taxon>
        <taxon>Duganella</taxon>
    </lineage>
</organism>
<accession>A0A6L8KJC8</accession>
<evidence type="ECO:0000256" key="1">
    <source>
        <dbReference type="SAM" id="MobiDB-lite"/>
    </source>
</evidence>
<gene>
    <name evidence="2" type="ORF">GTP46_27175</name>
</gene>
<evidence type="ECO:0000313" key="2">
    <source>
        <dbReference type="EMBL" id="MYM26318.1"/>
    </source>
</evidence>
<reference evidence="2 3" key="1">
    <citation type="submission" date="2019-12" db="EMBL/GenBank/DDBJ databases">
        <title>Novel species isolated from a subtropical stream in China.</title>
        <authorList>
            <person name="Lu H."/>
        </authorList>
    </citation>
    <scope>NUCLEOTIDE SEQUENCE [LARGE SCALE GENOMIC DNA]</scope>
    <source>
        <strain evidence="2 3">FT135W</strain>
    </source>
</reference>
<dbReference type="AlphaFoldDB" id="A0A6L8KJC8"/>
<dbReference type="Proteomes" id="UP000479335">
    <property type="component" value="Unassembled WGS sequence"/>
</dbReference>
<sequence>MLPPCLSPRHQTGAALLLLLLVLGMGAAGVLMQQWGPPEATVRVYRTHATLVDARDALIGYATTHGRLPRPAISASDGRERDSCQSEQDCTGLLPWVTLGVNGVDSWGRLLHYSVSRSYTEAPLYAGQTLPTKRVSSRADDGQPYYLVGADSCALTNCAPAVVFSSGKNGPAISAQGVVQQDTRSRNPDEQQNNSSITDFFSRRESTNPAAPGGEFDDQVVWVTQKTLQLRMYTAGVLL</sequence>
<comment type="caution">
    <text evidence="2">The sequence shown here is derived from an EMBL/GenBank/DDBJ whole genome shotgun (WGS) entry which is preliminary data.</text>
</comment>
<proteinExistence type="predicted"/>
<name>A0A6L8KJC8_9BURK</name>
<dbReference type="EMBL" id="WWCN01000025">
    <property type="protein sequence ID" value="MYM26318.1"/>
    <property type="molecule type" value="Genomic_DNA"/>
</dbReference>
<protein>
    <recommendedName>
        <fullName evidence="4">Type II secretion system protein</fullName>
    </recommendedName>
</protein>
<evidence type="ECO:0008006" key="4">
    <source>
        <dbReference type="Google" id="ProtNLM"/>
    </source>
</evidence>
<feature type="region of interest" description="Disordered" evidence="1">
    <location>
        <begin position="175"/>
        <end position="215"/>
    </location>
</feature>
<evidence type="ECO:0000313" key="3">
    <source>
        <dbReference type="Proteomes" id="UP000479335"/>
    </source>
</evidence>
<keyword evidence="3" id="KW-1185">Reference proteome</keyword>
<feature type="compositionally biased region" description="Polar residues" evidence="1">
    <location>
        <begin position="190"/>
        <end position="199"/>
    </location>
</feature>